<evidence type="ECO:0000256" key="2">
    <source>
        <dbReference type="ARBA" id="ARBA00022679"/>
    </source>
</evidence>
<dbReference type="PANTHER" id="PTHR21087:SF16">
    <property type="entry name" value="SHIKIMATE KINASE 1, CHLOROPLASTIC"/>
    <property type="match status" value="1"/>
</dbReference>
<dbReference type="GO" id="GO:0009073">
    <property type="term" value="P:aromatic amino acid family biosynthetic process"/>
    <property type="evidence" value="ECO:0007669"/>
    <property type="project" value="UniProtKB-KW"/>
</dbReference>
<evidence type="ECO:0000256" key="1">
    <source>
        <dbReference type="ARBA" id="ARBA00022605"/>
    </source>
</evidence>
<dbReference type="GO" id="GO:0005524">
    <property type="term" value="F:ATP binding"/>
    <property type="evidence" value="ECO:0007669"/>
    <property type="project" value="UniProtKB-KW"/>
</dbReference>
<dbReference type="Gene3D" id="3.40.50.300">
    <property type="entry name" value="P-loop containing nucleotide triphosphate hydrolases"/>
    <property type="match status" value="1"/>
</dbReference>
<dbReference type="GO" id="GO:0005829">
    <property type="term" value="C:cytosol"/>
    <property type="evidence" value="ECO:0007669"/>
    <property type="project" value="TreeGrafter"/>
</dbReference>
<name>X0T7A8_9ZZZZ</name>
<keyword evidence="4" id="KW-0418">Kinase</keyword>
<reference evidence="7" key="1">
    <citation type="journal article" date="2014" name="Front. Microbiol.">
        <title>High frequency of phylogenetically diverse reductive dehalogenase-homologous genes in deep subseafloor sedimentary metagenomes.</title>
        <authorList>
            <person name="Kawai M."/>
            <person name="Futagami T."/>
            <person name="Toyoda A."/>
            <person name="Takaki Y."/>
            <person name="Nishi S."/>
            <person name="Hori S."/>
            <person name="Arai W."/>
            <person name="Tsubouchi T."/>
            <person name="Morono Y."/>
            <person name="Uchiyama I."/>
            <person name="Ito T."/>
            <person name="Fujiyama A."/>
            <person name="Inagaki F."/>
            <person name="Takami H."/>
        </authorList>
    </citation>
    <scope>NUCLEOTIDE SEQUENCE</scope>
    <source>
        <strain evidence="7">Expedition CK06-06</strain>
    </source>
</reference>
<keyword evidence="1" id="KW-0028">Amino-acid biosynthesis</keyword>
<dbReference type="CDD" id="cd00464">
    <property type="entry name" value="SK"/>
    <property type="match status" value="1"/>
</dbReference>
<organism evidence="7">
    <name type="scientific">marine sediment metagenome</name>
    <dbReference type="NCBI Taxonomy" id="412755"/>
    <lineage>
        <taxon>unclassified sequences</taxon>
        <taxon>metagenomes</taxon>
        <taxon>ecological metagenomes</taxon>
    </lineage>
</organism>
<dbReference type="InterPro" id="IPR027417">
    <property type="entry name" value="P-loop_NTPase"/>
</dbReference>
<keyword evidence="5" id="KW-0067">ATP-binding</keyword>
<dbReference type="InterPro" id="IPR000623">
    <property type="entry name" value="Shikimate_kinase/TSH1"/>
</dbReference>
<dbReference type="PANTHER" id="PTHR21087">
    <property type="entry name" value="SHIKIMATE KINASE"/>
    <property type="match status" value="1"/>
</dbReference>
<proteinExistence type="inferred from homology"/>
<sequence length="176" mass="19644">MKRNIALTGFMGSGKSAVGKVLAGRLGRRFVELDDMIEETAGRTIPDIFRQDGEIAFRELEIEATRRVSKGADLVIACGGGIVLNMINIDRLRETSRIVYLTASPRIILKRVSIEEGQRPLLEVDNPTLTIGELLKFRKPFYERAADIVIPTSRSSIDRVADLIIRSLKEDEGFNL</sequence>
<comment type="caution">
    <text evidence="7">The sequence shown here is derived from an EMBL/GenBank/DDBJ whole genome shotgun (WGS) entry which is preliminary data.</text>
</comment>
<dbReference type="Pfam" id="PF01202">
    <property type="entry name" value="SKI"/>
    <property type="match status" value="1"/>
</dbReference>
<evidence type="ECO:0000256" key="6">
    <source>
        <dbReference type="ARBA" id="ARBA00023141"/>
    </source>
</evidence>
<dbReference type="InterPro" id="IPR031322">
    <property type="entry name" value="Shikimate/glucono_kinase"/>
</dbReference>
<dbReference type="PRINTS" id="PR01100">
    <property type="entry name" value="SHIKIMTKNASE"/>
</dbReference>
<gene>
    <name evidence="7" type="ORF">S01H1_29334</name>
</gene>
<keyword evidence="2" id="KW-0808">Transferase</keyword>
<dbReference type="HAMAP" id="MF_00109">
    <property type="entry name" value="Shikimate_kinase"/>
    <property type="match status" value="1"/>
</dbReference>
<dbReference type="GO" id="GO:0008652">
    <property type="term" value="P:amino acid biosynthetic process"/>
    <property type="evidence" value="ECO:0007669"/>
    <property type="project" value="UniProtKB-KW"/>
</dbReference>
<protein>
    <recommendedName>
        <fullName evidence="8">Shikimate kinase</fullName>
    </recommendedName>
</protein>
<evidence type="ECO:0000256" key="5">
    <source>
        <dbReference type="ARBA" id="ARBA00022840"/>
    </source>
</evidence>
<evidence type="ECO:0000256" key="3">
    <source>
        <dbReference type="ARBA" id="ARBA00022741"/>
    </source>
</evidence>
<dbReference type="SUPFAM" id="SSF52540">
    <property type="entry name" value="P-loop containing nucleoside triphosphate hydrolases"/>
    <property type="match status" value="1"/>
</dbReference>
<evidence type="ECO:0000256" key="4">
    <source>
        <dbReference type="ARBA" id="ARBA00022777"/>
    </source>
</evidence>
<dbReference type="AlphaFoldDB" id="X0T7A8"/>
<keyword evidence="6" id="KW-0057">Aromatic amino acid biosynthesis</keyword>
<evidence type="ECO:0000313" key="7">
    <source>
        <dbReference type="EMBL" id="GAF89388.1"/>
    </source>
</evidence>
<dbReference type="GO" id="GO:0004765">
    <property type="term" value="F:shikimate kinase activity"/>
    <property type="evidence" value="ECO:0007669"/>
    <property type="project" value="TreeGrafter"/>
</dbReference>
<keyword evidence="3" id="KW-0547">Nucleotide-binding</keyword>
<accession>X0T7A8</accession>
<dbReference type="EMBL" id="BARS01017978">
    <property type="protein sequence ID" value="GAF89388.1"/>
    <property type="molecule type" value="Genomic_DNA"/>
</dbReference>
<evidence type="ECO:0008006" key="8">
    <source>
        <dbReference type="Google" id="ProtNLM"/>
    </source>
</evidence>